<proteinExistence type="predicted"/>
<protein>
    <recommendedName>
        <fullName evidence="5">Ferrochelatase</fullName>
    </recommendedName>
</protein>
<sequence>MLFGKKLILGGLLAASMSLPTLSMAQEAPAIERSFAPLDKSEKLVGVGLPIILLISLVAVVGVIAVASSGGSDQPGSP</sequence>
<dbReference type="Proteomes" id="UP000460626">
    <property type="component" value="Unassembled WGS sequence"/>
</dbReference>
<keyword evidence="4" id="KW-1185">Reference proteome</keyword>
<evidence type="ECO:0000256" key="2">
    <source>
        <dbReference type="SAM" id="SignalP"/>
    </source>
</evidence>
<evidence type="ECO:0008006" key="5">
    <source>
        <dbReference type="Google" id="ProtNLM"/>
    </source>
</evidence>
<feature type="signal peptide" evidence="2">
    <location>
        <begin position="1"/>
        <end position="25"/>
    </location>
</feature>
<evidence type="ECO:0000313" key="3">
    <source>
        <dbReference type="EMBL" id="MXO93255.1"/>
    </source>
</evidence>
<dbReference type="EMBL" id="WTYH01000001">
    <property type="protein sequence ID" value="MXO93255.1"/>
    <property type="molecule type" value="Genomic_DNA"/>
</dbReference>
<keyword evidence="1" id="KW-0812">Transmembrane</keyword>
<gene>
    <name evidence="3" type="ORF">GRI62_06495</name>
</gene>
<organism evidence="3 4">
    <name type="scientific">Aurantiacibacter arachoides</name>
    <dbReference type="NCBI Taxonomy" id="1850444"/>
    <lineage>
        <taxon>Bacteria</taxon>
        <taxon>Pseudomonadati</taxon>
        <taxon>Pseudomonadota</taxon>
        <taxon>Alphaproteobacteria</taxon>
        <taxon>Sphingomonadales</taxon>
        <taxon>Erythrobacteraceae</taxon>
        <taxon>Aurantiacibacter</taxon>
    </lineage>
</organism>
<name>A0A844ZZD1_9SPHN</name>
<comment type="caution">
    <text evidence="3">The sequence shown here is derived from an EMBL/GenBank/DDBJ whole genome shotgun (WGS) entry which is preliminary data.</text>
</comment>
<feature type="chain" id="PRO_5032348751" description="Ferrochelatase" evidence="2">
    <location>
        <begin position="26"/>
        <end position="78"/>
    </location>
</feature>
<keyword evidence="1" id="KW-0472">Membrane</keyword>
<accession>A0A844ZZD1</accession>
<dbReference type="RefSeq" id="WP_131452546.1">
    <property type="nucleotide sequence ID" value="NZ_BMJK01000001.1"/>
</dbReference>
<reference evidence="3 4" key="1">
    <citation type="submission" date="2019-12" db="EMBL/GenBank/DDBJ databases">
        <title>Genomic-based taxomic classification of the family Erythrobacteraceae.</title>
        <authorList>
            <person name="Xu L."/>
        </authorList>
    </citation>
    <scope>NUCLEOTIDE SEQUENCE [LARGE SCALE GENOMIC DNA]</scope>
    <source>
        <strain evidence="3 4">RC4-10-4</strain>
    </source>
</reference>
<evidence type="ECO:0000313" key="4">
    <source>
        <dbReference type="Proteomes" id="UP000460626"/>
    </source>
</evidence>
<evidence type="ECO:0000256" key="1">
    <source>
        <dbReference type="SAM" id="Phobius"/>
    </source>
</evidence>
<keyword evidence="2" id="KW-0732">Signal</keyword>
<keyword evidence="1" id="KW-1133">Transmembrane helix</keyword>
<feature type="transmembrane region" description="Helical" evidence="1">
    <location>
        <begin position="49"/>
        <end position="67"/>
    </location>
</feature>
<dbReference type="AlphaFoldDB" id="A0A844ZZD1"/>